<keyword evidence="3" id="KW-1185">Reference proteome</keyword>
<evidence type="ECO:0000313" key="3">
    <source>
        <dbReference type="Proteomes" id="UP000799776"/>
    </source>
</evidence>
<organism evidence="2 3">
    <name type="scientific">Saccharata proteae CBS 121410</name>
    <dbReference type="NCBI Taxonomy" id="1314787"/>
    <lineage>
        <taxon>Eukaryota</taxon>
        <taxon>Fungi</taxon>
        <taxon>Dikarya</taxon>
        <taxon>Ascomycota</taxon>
        <taxon>Pezizomycotina</taxon>
        <taxon>Dothideomycetes</taxon>
        <taxon>Dothideomycetes incertae sedis</taxon>
        <taxon>Botryosphaeriales</taxon>
        <taxon>Saccharataceae</taxon>
        <taxon>Saccharata</taxon>
    </lineage>
</organism>
<evidence type="ECO:0000256" key="1">
    <source>
        <dbReference type="SAM" id="MobiDB-lite"/>
    </source>
</evidence>
<sequence length="157" mass="17431">MENSKQQDPMSRSKIPLPNDLWIRNIHPSEEPGLPRVVVLDDNTEESGEGFPPLRALDTVRRSPTRKELSISTGPDLDATSVPTLSKTPNRTSSKHARPSKTPGDEVDERLPTRRVRLATTPSVKKSGTFIEDIQSAKNPVMEHKPWSDDSDTVVNS</sequence>
<comment type="caution">
    <text evidence="2">The sequence shown here is derived from an EMBL/GenBank/DDBJ whole genome shotgun (WGS) entry which is preliminary data.</text>
</comment>
<dbReference type="Proteomes" id="UP000799776">
    <property type="component" value="Unassembled WGS sequence"/>
</dbReference>
<evidence type="ECO:0000313" key="2">
    <source>
        <dbReference type="EMBL" id="KAF2085072.1"/>
    </source>
</evidence>
<feature type="region of interest" description="Disordered" evidence="1">
    <location>
        <begin position="1"/>
        <end position="157"/>
    </location>
</feature>
<proteinExistence type="predicted"/>
<gene>
    <name evidence="2" type="ORF">K490DRAFT_59055</name>
</gene>
<protein>
    <submittedName>
        <fullName evidence="2">Uncharacterized protein</fullName>
    </submittedName>
</protein>
<dbReference type="EMBL" id="ML978734">
    <property type="protein sequence ID" value="KAF2085072.1"/>
    <property type="molecule type" value="Genomic_DNA"/>
</dbReference>
<feature type="compositionally biased region" description="Basic and acidic residues" evidence="1">
    <location>
        <begin position="58"/>
        <end position="69"/>
    </location>
</feature>
<name>A0A9P4HQH0_9PEZI</name>
<dbReference type="AlphaFoldDB" id="A0A9P4HQH0"/>
<feature type="compositionally biased region" description="Polar residues" evidence="1">
    <location>
        <begin position="1"/>
        <end position="10"/>
    </location>
</feature>
<feature type="compositionally biased region" description="Polar residues" evidence="1">
    <location>
        <begin position="81"/>
        <end position="92"/>
    </location>
</feature>
<reference evidence="2" key="1">
    <citation type="journal article" date="2020" name="Stud. Mycol.">
        <title>101 Dothideomycetes genomes: a test case for predicting lifestyles and emergence of pathogens.</title>
        <authorList>
            <person name="Haridas S."/>
            <person name="Albert R."/>
            <person name="Binder M."/>
            <person name="Bloem J."/>
            <person name="Labutti K."/>
            <person name="Salamov A."/>
            <person name="Andreopoulos B."/>
            <person name="Baker S."/>
            <person name="Barry K."/>
            <person name="Bills G."/>
            <person name="Bluhm B."/>
            <person name="Cannon C."/>
            <person name="Castanera R."/>
            <person name="Culley D."/>
            <person name="Daum C."/>
            <person name="Ezra D."/>
            <person name="Gonzalez J."/>
            <person name="Henrissat B."/>
            <person name="Kuo A."/>
            <person name="Liang C."/>
            <person name="Lipzen A."/>
            <person name="Lutzoni F."/>
            <person name="Magnuson J."/>
            <person name="Mondo S."/>
            <person name="Nolan M."/>
            <person name="Ohm R."/>
            <person name="Pangilinan J."/>
            <person name="Park H.-J."/>
            <person name="Ramirez L."/>
            <person name="Alfaro M."/>
            <person name="Sun H."/>
            <person name="Tritt A."/>
            <person name="Yoshinaga Y."/>
            <person name="Zwiers L.-H."/>
            <person name="Turgeon B."/>
            <person name="Goodwin S."/>
            <person name="Spatafora J."/>
            <person name="Crous P."/>
            <person name="Grigoriev I."/>
        </authorList>
    </citation>
    <scope>NUCLEOTIDE SEQUENCE</scope>
    <source>
        <strain evidence="2">CBS 121410</strain>
    </source>
</reference>
<accession>A0A9P4HQH0</accession>